<gene>
    <name evidence="2" type="ORF">AK88_00372</name>
</gene>
<dbReference type="Proteomes" id="UP000054561">
    <property type="component" value="Unassembled WGS sequence"/>
</dbReference>
<dbReference type="GO" id="GO:0032982">
    <property type="term" value="C:myosin filament"/>
    <property type="evidence" value="ECO:0007669"/>
    <property type="project" value="TreeGrafter"/>
</dbReference>
<feature type="compositionally biased region" description="Acidic residues" evidence="1">
    <location>
        <begin position="131"/>
        <end position="140"/>
    </location>
</feature>
<proteinExistence type="predicted"/>
<feature type="region of interest" description="Disordered" evidence="1">
    <location>
        <begin position="131"/>
        <end position="232"/>
    </location>
</feature>
<feature type="region of interest" description="Disordered" evidence="1">
    <location>
        <begin position="578"/>
        <end position="612"/>
    </location>
</feature>
<dbReference type="GeneID" id="24265686"/>
<dbReference type="VEuPathDB" id="PlasmoDB:AK88_00372"/>
<feature type="compositionally biased region" description="Polar residues" evidence="1">
    <location>
        <begin position="26"/>
        <end position="37"/>
    </location>
</feature>
<dbReference type="GO" id="GO:0051015">
    <property type="term" value="F:actin filament binding"/>
    <property type="evidence" value="ECO:0007669"/>
    <property type="project" value="TreeGrafter"/>
</dbReference>
<reference evidence="2 3" key="1">
    <citation type="submission" date="2014-03" db="EMBL/GenBank/DDBJ databases">
        <title>The Genome Sequence of Plasmodium fragile nilgiri.</title>
        <authorList>
            <consortium name="The Broad Institute Genomics Platform"/>
            <consortium name="The Broad Institute Genome Sequencing Center for Infectious Disease"/>
            <person name="Neafsey D."/>
            <person name="Duraisingh M."/>
            <person name="Young S.K."/>
            <person name="Zeng Q."/>
            <person name="Gargeya S."/>
            <person name="Abouelleil A."/>
            <person name="Alvarado L."/>
            <person name="Chapman S.B."/>
            <person name="Gainer-Dewar J."/>
            <person name="Goldberg J."/>
            <person name="Griggs A."/>
            <person name="Gujja S."/>
            <person name="Hansen M."/>
            <person name="Howarth C."/>
            <person name="Imamovic A."/>
            <person name="Larimer J."/>
            <person name="Pearson M."/>
            <person name="Poon T.W."/>
            <person name="Priest M."/>
            <person name="Roberts A."/>
            <person name="Saif S."/>
            <person name="Shea T."/>
            <person name="Sykes S."/>
            <person name="Wortman J."/>
            <person name="Nusbaum C."/>
            <person name="Birren B."/>
        </authorList>
    </citation>
    <scope>NUCLEOTIDE SEQUENCE [LARGE SCALE GENOMIC DNA]</scope>
    <source>
        <strain evidence="3">nilgiri</strain>
    </source>
</reference>
<accession>A0A0D9QU75</accession>
<feature type="region of interest" description="Disordered" evidence="1">
    <location>
        <begin position="964"/>
        <end position="983"/>
    </location>
</feature>
<dbReference type="RefSeq" id="XP_012333446.1">
    <property type="nucleotide sequence ID" value="XM_012478023.1"/>
</dbReference>
<dbReference type="GO" id="GO:0000146">
    <property type="term" value="F:microfilament motor activity"/>
    <property type="evidence" value="ECO:0007669"/>
    <property type="project" value="TreeGrafter"/>
</dbReference>
<feature type="region of interest" description="Disordered" evidence="1">
    <location>
        <begin position="17"/>
        <end position="44"/>
    </location>
</feature>
<dbReference type="EMBL" id="KQ001647">
    <property type="protein sequence ID" value="KJP89916.1"/>
    <property type="molecule type" value="Genomic_DNA"/>
</dbReference>
<dbReference type="PANTHER" id="PTHR45615">
    <property type="entry name" value="MYOSIN HEAVY CHAIN, NON-MUSCLE"/>
    <property type="match status" value="1"/>
</dbReference>
<evidence type="ECO:0000256" key="1">
    <source>
        <dbReference type="SAM" id="MobiDB-lite"/>
    </source>
</evidence>
<feature type="region of interest" description="Disordered" evidence="1">
    <location>
        <begin position="388"/>
        <end position="418"/>
    </location>
</feature>
<evidence type="ECO:0000313" key="2">
    <source>
        <dbReference type="EMBL" id="KJP89916.1"/>
    </source>
</evidence>
<sequence length="1513" mass="170842">MGRNDAAIPTIVAGVVDEPHPEDQQCRSGQNCANGQNEEAPLGGARTRRLNSYHEEAIASENIYRIRRSASSVSGTSTWKEKIRRTLLSDQNGDNPITHEEFPLNVNRSHQMRSESVGQTHLGGSMGNVFEEEQEGEQEEEHNKSDEFLKGSLSFCEDNSEHKRNETFSGHAENVVDPFEDPMELKSPISSTSRWHENSSSEGEAFAYNDIGSSVKRDKGDESTFEGISPVDKCGEEDAHLRCDDQEQNEKKKKKKKYCQLGEEDVITATEHVDRKFFAGSDDSSHSKEYLHSKQSEQVNVLTTEATRGWSAYAEMWSENCAGLKPHQMDEHTSEHEVLSGENAKLVSENEALSGENARLSSENETLNEENARLWSENEVLSEENAKLSSENEVLSEENARLSSENEVLTGEKAQLSSEMEELKREEEKHRRENGQLQEELTQLRADVEEAREARELEVNLKLLLQTEQEELQKKCERLEKDKEALTTEKMNNVLRINNLKEELNRQGKCMKELTQELREKEEEIEVHKGELTTMEKTLNEMKEKMEQLNNQIKIHVKNEKDNERRVDVLQEEVQQCAGESHQVSGEECKGDKVDDTDTTQREEHKGDIPQGSNVVALDPLNEKIQQSNDFIQLLKGQKESSLHHGDDNKEEKKLFIEDHQLLCEEIDSLGVDDLKERCKRLACHCTQLLMQLQLCANGGVGVAPALQGCARSAEVMNEQGDSARGDGTDAAVTVTCSCEGSVTGTAKQLMVGSKDECKSIYKEILRRTSEIAKHVNAVKTKLCTLKRKSCEGWEDSEDYSDCLVLLNSISADIFFINRNVSLMGEQSRGQPDGQPDCQQHDQPSDLLNPHQDDAQITASPEEPPLCTQLPSENVQKGSSHPQNVELKMEDANHLTCSENFVTFFEICFSSDLFLILCHVCKGVLEICTWARKGEEENCLQGVQNLLNYVAQVENLCTDDGDQIEEELHGGDTRGDPDRGPVNTPSCGPPKELFHVMRTHLHRLAELMKKDKWTKRTHEVMHELCNLRNVLRLVLYTFVNFHGLHWAYVESHGDVLQRDTSQGECVQEVNLVHLANRVVQHNHNAHLVPCLIAQCADDVILEGLLGERGMEGSAMRGSGVDGFVTQMSNYTTNIFKRISERMKWNELIISGDSFVTYFDEGALKSKLKDNPFMHKNKKINIDTVYEHLGVLLRPHGTTHTGDSLFGEYFKTARSLFVQKSLSCGFTCGRTPYMSSALENTTCFSCSVPPHNLFSRDKEVHMKSASFSGDGVHGRMGLYFKEVSPLKESSSSKQHNHLNSETGSEYPLIRVDNECVSSLFHMWHAMEKKFFFKIGRSGGGPTCVKGERPACVNRAASQHAVHNKVKPDKGEDHHPSAMDSYLRSMIYDSFQCTDENKQIGVNHFIFLLTQLGIQVRDSELHALWCIMTGKRDVNKAMKETIPVSTFIKKAYSTNPSLVFYEHCKAKVKLREAQQNLKHLRRYNRKLLLLVNSTQQDKQLRGDMRGDIRGATYAV</sequence>
<evidence type="ECO:0000313" key="3">
    <source>
        <dbReference type="Proteomes" id="UP000054561"/>
    </source>
</evidence>
<keyword evidence="3" id="KW-1185">Reference proteome</keyword>
<dbReference type="PANTHER" id="PTHR45615:SF40">
    <property type="entry name" value="MYOSIN HEAVY CHAIN, NON-MUSCLE"/>
    <property type="match status" value="1"/>
</dbReference>
<name>A0A0D9QU75_PLAFR</name>
<feature type="compositionally biased region" description="Basic and acidic residues" evidence="1">
    <location>
        <begin position="585"/>
        <end position="608"/>
    </location>
</feature>
<protein>
    <submittedName>
        <fullName evidence="2">Uncharacterized protein</fullName>
    </submittedName>
</protein>
<dbReference type="GO" id="GO:0016460">
    <property type="term" value="C:myosin II complex"/>
    <property type="evidence" value="ECO:0007669"/>
    <property type="project" value="TreeGrafter"/>
</dbReference>
<dbReference type="OrthoDB" id="387698at2759"/>
<feature type="compositionally biased region" description="Basic and acidic residues" evidence="1">
    <location>
        <begin position="966"/>
        <end position="979"/>
    </location>
</feature>
<dbReference type="GO" id="GO:0005737">
    <property type="term" value="C:cytoplasm"/>
    <property type="evidence" value="ECO:0007669"/>
    <property type="project" value="TreeGrafter"/>
</dbReference>
<organism evidence="2 3">
    <name type="scientific">Plasmodium fragile</name>
    <dbReference type="NCBI Taxonomy" id="5857"/>
    <lineage>
        <taxon>Eukaryota</taxon>
        <taxon>Sar</taxon>
        <taxon>Alveolata</taxon>
        <taxon>Apicomplexa</taxon>
        <taxon>Aconoidasida</taxon>
        <taxon>Haemosporida</taxon>
        <taxon>Plasmodiidae</taxon>
        <taxon>Plasmodium</taxon>
        <taxon>Plasmodium (Plasmodium)</taxon>
    </lineage>
</organism>
<feature type="region of interest" description="Disordered" evidence="1">
    <location>
        <begin position="826"/>
        <end position="865"/>
    </location>
</feature>